<dbReference type="InterPro" id="IPR011081">
    <property type="entry name" value="Big_4"/>
</dbReference>
<comment type="caution">
    <text evidence="7">The sequence shown here is derived from an EMBL/GenBank/DDBJ whole genome shotgun (WGS) entry which is preliminary data.</text>
</comment>
<feature type="domain" description="Bacterial Ig-like" evidence="6">
    <location>
        <begin position="7"/>
        <end position="60"/>
    </location>
</feature>
<dbReference type="PIRSF" id="PIRSF025414">
    <property type="entry name" value="Alpha-L-arabinofuranosidase"/>
    <property type="match status" value="1"/>
</dbReference>
<dbReference type="PANTHER" id="PTHR43817:SF1">
    <property type="entry name" value="HYDROLASE, FAMILY 43, PUTATIVE (AFU_ORTHOLOGUE AFUA_3G01660)-RELATED"/>
    <property type="match status" value="1"/>
</dbReference>
<proteinExistence type="inferred from homology"/>
<dbReference type="EMBL" id="FOEH01000001">
    <property type="protein sequence ID" value="SEP82636.1"/>
    <property type="molecule type" value="Genomic_DNA"/>
</dbReference>
<protein>
    <submittedName>
        <fullName evidence="7">Beta-xylosidase, GH43 family</fullName>
    </submittedName>
</protein>
<sequence>MNITKVNHLEISTKTGETPSLPSKVSVELDNGITARLDVQWDEVNHENYKEPGMFTVEGELQLRTYPNPLIKQRADPYIYKHTDGYYYFTGSHPEYDRIVLRRAKTIKGLPNAEESVLWRKYNSGIMSLHIWAPEIHFIDGKWYIHYAAGDKDDIWAIRPYVLENSTANPFEGEWVEKGQINTEFQSFSLDATTFEHNGKRYLIWAQKVENETISNLYIAEMSNPWTIKKQVLLATPKFSWEQEGFYVNEGAAVIKRNGRIFVSYSASATDDRYAMGLLTAEDDSDLLNPKSWSKTKEPVFVSNEETLEYGPGHNSFTVAEDGITDLFVYHSRPYKKIEGNPLYDHNRHTRIQQLFWNMNGTPFFGKPGQTIRSTRQKVYATVIVE</sequence>
<comment type="similarity">
    <text evidence="1 5">Belongs to the glycosyl hydrolase 43 family.</text>
</comment>
<keyword evidence="3 5" id="KW-0378">Hydrolase</keyword>
<dbReference type="Gene3D" id="2.115.10.20">
    <property type="entry name" value="Glycosyl hydrolase domain, family 43"/>
    <property type="match status" value="1"/>
</dbReference>
<dbReference type="PANTHER" id="PTHR43817">
    <property type="entry name" value="GLYCOSYL HYDROLASE"/>
    <property type="match status" value="1"/>
</dbReference>
<evidence type="ECO:0000256" key="1">
    <source>
        <dbReference type="ARBA" id="ARBA00009865"/>
    </source>
</evidence>
<evidence type="ECO:0000256" key="4">
    <source>
        <dbReference type="ARBA" id="ARBA00023295"/>
    </source>
</evidence>
<dbReference type="RefSeq" id="WP_092502714.1">
    <property type="nucleotide sequence ID" value="NZ_FOEH01000001.1"/>
</dbReference>
<organism evidence="7 8">
    <name type="scientific">Virgibacillus subterraneus</name>
    <dbReference type="NCBI Taxonomy" id="621109"/>
    <lineage>
        <taxon>Bacteria</taxon>
        <taxon>Bacillati</taxon>
        <taxon>Bacillota</taxon>
        <taxon>Bacilli</taxon>
        <taxon>Bacillales</taxon>
        <taxon>Bacillaceae</taxon>
        <taxon>Virgibacillus</taxon>
    </lineage>
</organism>
<name>A0A1H9B0S6_9BACI</name>
<dbReference type="InterPro" id="IPR016828">
    <property type="entry name" value="Alpha-L-arabinofuranosidase"/>
</dbReference>
<dbReference type="CDD" id="cd18817">
    <property type="entry name" value="GH43f_LbAraf43-like"/>
    <property type="match status" value="1"/>
</dbReference>
<gene>
    <name evidence="7" type="ORF">SAMN05216232_1002</name>
</gene>
<evidence type="ECO:0000256" key="5">
    <source>
        <dbReference type="RuleBase" id="RU361187"/>
    </source>
</evidence>
<dbReference type="SUPFAM" id="SSF75005">
    <property type="entry name" value="Arabinanase/levansucrase/invertase"/>
    <property type="match status" value="1"/>
</dbReference>
<keyword evidence="8" id="KW-1185">Reference proteome</keyword>
<dbReference type="Proteomes" id="UP000198733">
    <property type="component" value="Unassembled WGS sequence"/>
</dbReference>
<evidence type="ECO:0000313" key="8">
    <source>
        <dbReference type="Proteomes" id="UP000198733"/>
    </source>
</evidence>
<evidence type="ECO:0000256" key="2">
    <source>
        <dbReference type="ARBA" id="ARBA00022729"/>
    </source>
</evidence>
<keyword evidence="4 5" id="KW-0326">Glycosidase</keyword>
<accession>A0A1H9B0S6</accession>
<evidence type="ECO:0000256" key="3">
    <source>
        <dbReference type="ARBA" id="ARBA00022801"/>
    </source>
</evidence>
<dbReference type="InterPro" id="IPR006710">
    <property type="entry name" value="Glyco_hydro_43"/>
</dbReference>
<dbReference type="Pfam" id="PF07532">
    <property type="entry name" value="Big_4"/>
    <property type="match status" value="1"/>
</dbReference>
<reference evidence="7 8" key="1">
    <citation type="submission" date="2016-10" db="EMBL/GenBank/DDBJ databases">
        <authorList>
            <person name="Varghese N."/>
            <person name="Submissions S."/>
        </authorList>
    </citation>
    <scope>NUCLEOTIDE SEQUENCE [LARGE SCALE GENOMIC DNA]</scope>
    <source>
        <strain evidence="7 8">CGMCC 1.7734</strain>
    </source>
</reference>
<evidence type="ECO:0000313" key="7">
    <source>
        <dbReference type="EMBL" id="SEP82636.1"/>
    </source>
</evidence>
<evidence type="ECO:0000259" key="6">
    <source>
        <dbReference type="Pfam" id="PF07532"/>
    </source>
</evidence>
<keyword evidence="2" id="KW-0732">Signal</keyword>
<dbReference type="InterPro" id="IPR023296">
    <property type="entry name" value="Glyco_hydro_beta-prop_sf"/>
</dbReference>
<dbReference type="Pfam" id="PF04616">
    <property type="entry name" value="Glyco_hydro_43"/>
    <property type="match status" value="1"/>
</dbReference>